<protein>
    <submittedName>
        <fullName evidence="2">Uncharacterized protein</fullName>
    </submittedName>
</protein>
<proteinExistence type="predicted"/>
<keyword evidence="3" id="KW-1185">Reference proteome</keyword>
<keyword evidence="1" id="KW-0812">Transmembrane</keyword>
<dbReference type="EMBL" id="JARBHB010000010">
    <property type="protein sequence ID" value="KAJ8873998.1"/>
    <property type="molecule type" value="Genomic_DNA"/>
</dbReference>
<organism evidence="2 3">
    <name type="scientific">Dryococelus australis</name>
    <dbReference type="NCBI Taxonomy" id="614101"/>
    <lineage>
        <taxon>Eukaryota</taxon>
        <taxon>Metazoa</taxon>
        <taxon>Ecdysozoa</taxon>
        <taxon>Arthropoda</taxon>
        <taxon>Hexapoda</taxon>
        <taxon>Insecta</taxon>
        <taxon>Pterygota</taxon>
        <taxon>Neoptera</taxon>
        <taxon>Polyneoptera</taxon>
        <taxon>Phasmatodea</taxon>
        <taxon>Verophasmatodea</taxon>
        <taxon>Anareolatae</taxon>
        <taxon>Phasmatidae</taxon>
        <taxon>Eurycanthinae</taxon>
        <taxon>Dryococelus</taxon>
    </lineage>
</organism>
<evidence type="ECO:0000256" key="1">
    <source>
        <dbReference type="SAM" id="Phobius"/>
    </source>
</evidence>
<evidence type="ECO:0000313" key="3">
    <source>
        <dbReference type="Proteomes" id="UP001159363"/>
    </source>
</evidence>
<keyword evidence="1" id="KW-0472">Membrane</keyword>
<comment type="caution">
    <text evidence="2">The sequence shown here is derived from an EMBL/GenBank/DDBJ whole genome shotgun (WGS) entry which is preliminary data.</text>
</comment>
<dbReference type="Proteomes" id="UP001159363">
    <property type="component" value="Chromosome 9"/>
</dbReference>
<sequence>MAAIEVCAYSGNRKEVLTNSGQNFLSLADNMATICFGRLFLATKMAAIVVRTHSAKEAAIDVVTLIARLPPRRTGLTPGFSQVGIVPGDGADRRVFFGGLLFPPPLHSTAFKPLHSVLYGCSKSCNRETKIPVFKKVIQSVFAVRYCEISLEKQQAANVSGIKKLTTEDSREKLAGCERWRIEIVRLWWQECCLTTPPPRKRPKISIGKRVEAFRCSKVSKYGLHFFNHNTRKMKVISKLITFTFSLGSLIFAPTFCTLGAESMLWIFLRVAKIALMFCEHHRIKGCQAVQGARRKLAMATLVVAKAGDKRWRLAAIFVPADAREPQIQRTMVRHREGAAFETSLRKSGSSTVGKYPSCKGVLKYREAKANAHNSTITTPHECVYTRWSKVILRGSYETRRNELKHAPSLPAMLRSPHSTNREWINVPLAGAANPPLGSSRRHCRATNALRWLRATRLERSCAMGRHTSARAGLTGSARASYSRVFERLLTSRCWEPNEGDARLVWCSVGMQGRGKPESPEKTRRPALSSGTVPTYEYPGVIPTGLETIRRLHSLWSLSSPRKGSRWPSGYPARLPPRPSEFNTRPGHRIFSHVGIVPDDVVGWRVFSRISRFPPPLFRRCSMLILITLIGSQDLVVNSRQNLLTHSSLRWLVASMSSHARGLRS</sequence>
<reference evidence="2 3" key="1">
    <citation type="submission" date="2023-02" db="EMBL/GenBank/DDBJ databases">
        <title>LHISI_Scaffold_Assembly.</title>
        <authorList>
            <person name="Stuart O.P."/>
            <person name="Cleave R."/>
            <person name="Magrath M.J.L."/>
            <person name="Mikheyev A.S."/>
        </authorList>
    </citation>
    <scope>NUCLEOTIDE SEQUENCE [LARGE SCALE GENOMIC DNA]</scope>
    <source>
        <strain evidence="2">Daus_M_001</strain>
        <tissue evidence="2">Leg muscle</tissue>
    </source>
</reference>
<gene>
    <name evidence="2" type="ORF">PR048_024838</name>
</gene>
<feature type="transmembrane region" description="Helical" evidence="1">
    <location>
        <begin position="240"/>
        <end position="269"/>
    </location>
</feature>
<evidence type="ECO:0000313" key="2">
    <source>
        <dbReference type="EMBL" id="KAJ8873998.1"/>
    </source>
</evidence>
<accession>A0ABQ9GPS7</accession>
<keyword evidence="1" id="KW-1133">Transmembrane helix</keyword>
<name>A0ABQ9GPS7_9NEOP</name>